<dbReference type="EMBL" id="HACA01020388">
    <property type="protein sequence ID" value="CDW37749.1"/>
    <property type="molecule type" value="Transcribed_RNA"/>
</dbReference>
<accession>A0A0K2UHL3</accession>
<reference evidence="2" key="1">
    <citation type="submission" date="2014-05" db="EMBL/GenBank/DDBJ databases">
        <authorList>
            <person name="Chronopoulou M."/>
        </authorList>
    </citation>
    <scope>NUCLEOTIDE SEQUENCE</scope>
    <source>
        <tissue evidence="2">Whole organism</tissue>
    </source>
</reference>
<sequence length="75" mass="8699">ISPKKSVLFKIRSRTILDINCLILLKVYSFDSPYLPLALTFEEHSGPLISVFIIIGFYSCQINIISKFQIIIYFR</sequence>
<keyword evidence="1" id="KW-1133">Transmembrane helix</keyword>
<feature type="transmembrane region" description="Helical" evidence="1">
    <location>
        <begin position="47"/>
        <end position="65"/>
    </location>
</feature>
<proteinExistence type="predicted"/>
<feature type="non-terminal residue" evidence="2">
    <location>
        <position position="1"/>
    </location>
</feature>
<protein>
    <submittedName>
        <fullName evidence="2">Uncharacterized protein</fullName>
    </submittedName>
</protein>
<name>A0A0K2UHL3_LEPSM</name>
<evidence type="ECO:0000256" key="1">
    <source>
        <dbReference type="SAM" id="Phobius"/>
    </source>
</evidence>
<keyword evidence="1" id="KW-0472">Membrane</keyword>
<organism evidence="2">
    <name type="scientific">Lepeophtheirus salmonis</name>
    <name type="common">Salmon louse</name>
    <name type="synonym">Caligus salmonis</name>
    <dbReference type="NCBI Taxonomy" id="72036"/>
    <lineage>
        <taxon>Eukaryota</taxon>
        <taxon>Metazoa</taxon>
        <taxon>Ecdysozoa</taxon>
        <taxon>Arthropoda</taxon>
        <taxon>Crustacea</taxon>
        <taxon>Multicrustacea</taxon>
        <taxon>Hexanauplia</taxon>
        <taxon>Copepoda</taxon>
        <taxon>Siphonostomatoida</taxon>
        <taxon>Caligidae</taxon>
        <taxon>Lepeophtheirus</taxon>
    </lineage>
</organism>
<dbReference type="AlphaFoldDB" id="A0A0K2UHL3"/>
<evidence type="ECO:0000313" key="2">
    <source>
        <dbReference type="EMBL" id="CDW37749.1"/>
    </source>
</evidence>
<keyword evidence="1" id="KW-0812">Transmembrane</keyword>